<name>A0ACB9U467_9CETA</name>
<evidence type="ECO:0000313" key="1">
    <source>
        <dbReference type="EMBL" id="KAI4557726.1"/>
    </source>
</evidence>
<sequence>MVYVTPALPSKASSSGTSIAWLASLPFLLTGDLFSSGLDLSRCGMDTIFTLPAPPGHGLSPAGSGDEGCDRSGPRLDSTPGQTLPVASPGPQKFCNFGLHISCEVLNLQKDPFNNPQPCRIPPSCSSWRPLLNQIILTKGTPSSVKDILVTNSISDSHPFMSHLLQPKTVRSWTGSDLAFHIEPGVHDLPKMSQFSRRGWHGPCSETLMAPGVITLLAPSTGSQERCLWTHCCGNCLGKRKLTDESFSTHSCNSTSVTRAIGNQPAVCGAMIENGMKLRPEHRCVQSELGCARRHLVIEAYCAAYCLGERNLCRATNQWPEVPEPCFRGFERNRCPWDGDAESKRIEFQ</sequence>
<organism evidence="1 2">
    <name type="scientific">Ovis ammon polii x Ovis aries</name>
    <dbReference type="NCBI Taxonomy" id="2918886"/>
    <lineage>
        <taxon>Eukaryota</taxon>
        <taxon>Metazoa</taxon>
        <taxon>Chordata</taxon>
        <taxon>Craniata</taxon>
        <taxon>Vertebrata</taxon>
        <taxon>Euteleostomi</taxon>
        <taxon>Mammalia</taxon>
        <taxon>Eutheria</taxon>
        <taxon>Laurasiatheria</taxon>
        <taxon>Artiodactyla</taxon>
        <taxon>Ruminantia</taxon>
        <taxon>Pecora</taxon>
        <taxon>Bovidae</taxon>
        <taxon>Caprinae</taxon>
        <taxon>Ovis</taxon>
    </lineage>
</organism>
<proteinExistence type="predicted"/>
<evidence type="ECO:0000313" key="2">
    <source>
        <dbReference type="Proteomes" id="UP001057279"/>
    </source>
</evidence>
<reference evidence="1" key="1">
    <citation type="submission" date="2022-03" db="EMBL/GenBank/DDBJ databases">
        <title>Genomic analyses of argali, domestic sheep and their hybrids provide insights into chromosomal evolution, heterosis and genetic basis of agronomic traits.</title>
        <authorList>
            <person name="Li M."/>
        </authorList>
    </citation>
    <scope>NUCLEOTIDE SEQUENCE</scope>
    <source>
        <strain evidence="1">F1 hybrid</strain>
    </source>
</reference>
<accession>A0ACB9U467</accession>
<protein>
    <submittedName>
        <fullName evidence="1">Uncharacterized protein</fullName>
    </submittedName>
</protein>
<keyword evidence="2" id="KW-1185">Reference proteome</keyword>
<gene>
    <name evidence="1" type="ORF">MJG53_018479</name>
</gene>
<dbReference type="Proteomes" id="UP001057279">
    <property type="component" value="Linkage Group LG24"/>
</dbReference>
<dbReference type="EMBL" id="CM043049">
    <property type="protein sequence ID" value="KAI4557726.1"/>
    <property type="molecule type" value="Genomic_DNA"/>
</dbReference>
<comment type="caution">
    <text evidence="1">The sequence shown here is derived from an EMBL/GenBank/DDBJ whole genome shotgun (WGS) entry which is preliminary data.</text>
</comment>